<dbReference type="PROSITE" id="PS51782">
    <property type="entry name" value="LYSM"/>
    <property type="match status" value="1"/>
</dbReference>
<keyword evidence="4" id="KW-1185">Reference proteome</keyword>
<protein>
    <submittedName>
        <fullName evidence="3">LysM peptidoglycan-binding domain-containing protein</fullName>
    </submittedName>
</protein>
<dbReference type="InterPro" id="IPR018392">
    <property type="entry name" value="LysM"/>
</dbReference>
<dbReference type="Pfam" id="PF01476">
    <property type="entry name" value="LysM"/>
    <property type="match status" value="1"/>
</dbReference>
<dbReference type="SMART" id="SM00257">
    <property type="entry name" value="LysM"/>
    <property type="match status" value="1"/>
</dbReference>
<dbReference type="KEGG" id="wco:G7084_01485"/>
<sequence length="152" mass="16619">MTQVNDKSTVNDIKKFLDENGIEYSGSLSKSELLNLIPLEEDNSESDPMEDVTTNTPTKNPKPETSDSIVDIPDVPYVPTEPASDSWSDIIMGGNSKGGPTNDIPDENYYTVVEGDTLVAIANKFAKSVAKIKKLNNMTSNVVRVGRKLRLV</sequence>
<dbReference type="CDD" id="cd00118">
    <property type="entry name" value="LysM"/>
    <property type="match status" value="1"/>
</dbReference>
<evidence type="ECO:0000313" key="3">
    <source>
        <dbReference type="EMBL" id="QIL50108.1"/>
    </source>
</evidence>
<reference evidence="3 4" key="1">
    <citation type="submission" date="2020-03" db="EMBL/GenBank/DDBJ databases">
        <title>Weissella sp. nov., isolated from Cybister lewisianus.</title>
        <authorList>
            <person name="Hyun D.-W."/>
            <person name="Bae J.-W."/>
        </authorList>
    </citation>
    <scope>NUCLEOTIDE SEQUENCE [LARGE SCALE GENOMIC DNA]</scope>
    <source>
        <strain evidence="3 4">HDW19</strain>
    </source>
</reference>
<dbReference type="Proteomes" id="UP000500741">
    <property type="component" value="Chromosome"/>
</dbReference>
<feature type="compositionally biased region" description="Acidic residues" evidence="1">
    <location>
        <begin position="39"/>
        <end position="50"/>
    </location>
</feature>
<evidence type="ECO:0000313" key="4">
    <source>
        <dbReference type="Proteomes" id="UP000500741"/>
    </source>
</evidence>
<dbReference type="SUPFAM" id="SSF54106">
    <property type="entry name" value="LysM domain"/>
    <property type="match status" value="1"/>
</dbReference>
<organism evidence="3 4">
    <name type="scientific">Weissella coleopterorum</name>
    <dbReference type="NCBI Taxonomy" id="2714949"/>
    <lineage>
        <taxon>Bacteria</taxon>
        <taxon>Bacillati</taxon>
        <taxon>Bacillota</taxon>
        <taxon>Bacilli</taxon>
        <taxon>Lactobacillales</taxon>
        <taxon>Lactobacillaceae</taxon>
        <taxon>Weissella</taxon>
    </lineage>
</organism>
<accession>A0A6G8AYG9</accession>
<dbReference type="InterPro" id="IPR036779">
    <property type="entry name" value="LysM_dom_sf"/>
</dbReference>
<name>A0A6G8AYG9_9LACO</name>
<dbReference type="Gene3D" id="1.10.720.30">
    <property type="entry name" value="SAP domain"/>
    <property type="match status" value="1"/>
</dbReference>
<feature type="region of interest" description="Disordered" evidence="1">
    <location>
        <begin position="36"/>
        <end position="104"/>
    </location>
</feature>
<proteinExistence type="predicted"/>
<dbReference type="InterPro" id="IPR036361">
    <property type="entry name" value="SAP_dom_sf"/>
</dbReference>
<evidence type="ECO:0000256" key="1">
    <source>
        <dbReference type="SAM" id="MobiDB-lite"/>
    </source>
</evidence>
<dbReference type="EMBL" id="CP049888">
    <property type="protein sequence ID" value="QIL50108.1"/>
    <property type="molecule type" value="Genomic_DNA"/>
</dbReference>
<dbReference type="RefSeq" id="WP_166009387.1">
    <property type="nucleotide sequence ID" value="NZ_CP049888.1"/>
</dbReference>
<evidence type="ECO:0000259" key="2">
    <source>
        <dbReference type="PROSITE" id="PS51782"/>
    </source>
</evidence>
<dbReference type="Gene3D" id="3.10.350.10">
    <property type="entry name" value="LysM domain"/>
    <property type="match status" value="1"/>
</dbReference>
<dbReference type="AlphaFoldDB" id="A0A6G8AYG9"/>
<feature type="domain" description="LysM" evidence="2">
    <location>
        <begin position="108"/>
        <end position="151"/>
    </location>
</feature>
<gene>
    <name evidence="3" type="ORF">G7084_01485</name>
</gene>